<dbReference type="Gene3D" id="3.40.50.720">
    <property type="entry name" value="NAD(P)-binding Rossmann-like Domain"/>
    <property type="match status" value="2"/>
</dbReference>
<name>A0A1G8GI09_9BACI</name>
<protein>
    <submittedName>
        <fullName evidence="2">Dipicolinate synthase subunit A</fullName>
    </submittedName>
</protein>
<evidence type="ECO:0000313" key="3">
    <source>
        <dbReference type="Proteomes" id="UP000199017"/>
    </source>
</evidence>
<dbReference type="Pfam" id="PF16924">
    <property type="entry name" value="DpaA_N"/>
    <property type="match status" value="1"/>
</dbReference>
<dbReference type="OrthoDB" id="8840764at2"/>
<dbReference type="Proteomes" id="UP000199017">
    <property type="component" value="Unassembled WGS sequence"/>
</dbReference>
<reference evidence="2 3" key="1">
    <citation type="submission" date="2016-10" db="EMBL/GenBank/DDBJ databases">
        <authorList>
            <person name="de Groot N.N."/>
        </authorList>
    </citation>
    <scope>NUCLEOTIDE SEQUENCE [LARGE SCALE GENOMIC DNA]</scope>
    <source>
        <strain evidence="3">P4B,CCM 7963,CECT 7998,DSM 25260,IBRC-M 10614,KCTC 13821</strain>
    </source>
</reference>
<evidence type="ECO:0000313" key="2">
    <source>
        <dbReference type="EMBL" id="SDH94014.1"/>
    </source>
</evidence>
<dbReference type="RefSeq" id="WP_091583132.1">
    <property type="nucleotide sequence ID" value="NZ_FNDU01000003.1"/>
</dbReference>
<feature type="domain" description="Dipicolinate synthase subunit A N-terminal" evidence="1">
    <location>
        <begin position="6"/>
        <end position="123"/>
    </location>
</feature>
<keyword evidence="3" id="KW-1185">Reference proteome</keyword>
<dbReference type="EMBL" id="FNDU01000003">
    <property type="protein sequence ID" value="SDH94014.1"/>
    <property type="molecule type" value="Genomic_DNA"/>
</dbReference>
<dbReference type="AlphaFoldDB" id="A0A1G8GI09"/>
<dbReference type="NCBIfam" id="TIGR02853">
    <property type="entry name" value="spore_dpaA"/>
    <property type="match status" value="1"/>
</dbReference>
<gene>
    <name evidence="2" type="ORF">SAMN05216352_103413</name>
</gene>
<accession>A0A1G8GI09</accession>
<organism evidence="2 3">
    <name type="scientific">Alteribacillus bidgolensis</name>
    <dbReference type="NCBI Taxonomy" id="930129"/>
    <lineage>
        <taxon>Bacteria</taxon>
        <taxon>Bacillati</taxon>
        <taxon>Bacillota</taxon>
        <taxon>Bacilli</taxon>
        <taxon>Bacillales</taxon>
        <taxon>Bacillaceae</taxon>
        <taxon>Alteribacillus</taxon>
    </lineage>
</organism>
<dbReference type="SUPFAM" id="SSF51735">
    <property type="entry name" value="NAD(P)-binding Rossmann-fold domains"/>
    <property type="match status" value="1"/>
</dbReference>
<dbReference type="InterPro" id="IPR036291">
    <property type="entry name" value="NAD(P)-bd_dom_sf"/>
</dbReference>
<dbReference type="STRING" id="930129.SAMN05216352_103413"/>
<sequence>MGKANKVVIIGGDARQIEIAESLLAEGNEVFLLGFDQWMRNVAGISKAVSDTDVPWSELDAVLLPVSGLKSDNKVEACFSSKELILQESWLKKTPQNCLIMSGIHTNELETVIHTVKRPLIKLLERDDVAIYNSIPSAEGTLLMAMQETEITMHKSNTVILGFGRTGQTIARTFSVLGAYAKVGTIHPSEKARAEAMGLETFEFEDLSTVVQSADLCINSIPAMVLPEDILIHFPVRSVIIDIASPPGGTDFEYAKKRGIKAILAPGLPGAVAPKTAGRILAKVISQLLGENQVEKEA</sequence>
<dbReference type="InterPro" id="IPR031629">
    <property type="entry name" value="DpaA_N"/>
</dbReference>
<dbReference type="InterPro" id="IPR014215">
    <property type="entry name" value="Dipicolinic_acid_synth_A"/>
</dbReference>
<proteinExistence type="predicted"/>
<evidence type="ECO:0000259" key="1">
    <source>
        <dbReference type="Pfam" id="PF16924"/>
    </source>
</evidence>
<dbReference type="NCBIfam" id="NF006162">
    <property type="entry name" value="PRK08306.1"/>
    <property type="match status" value="1"/>
</dbReference>